<dbReference type="GO" id="GO:0043856">
    <property type="term" value="F:anti-sigma factor antagonist activity"/>
    <property type="evidence" value="ECO:0007669"/>
    <property type="project" value="TreeGrafter"/>
</dbReference>
<organism evidence="2 3">
    <name type="scientific">Spartinivicinus marinus</name>
    <dbReference type="NCBI Taxonomy" id="2994442"/>
    <lineage>
        <taxon>Bacteria</taxon>
        <taxon>Pseudomonadati</taxon>
        <taxon>Pseudomonadota</taxon>
        <taxon>Gammaproteobacteria</taxon>
        <taxon>Oceanospirillales</taxon>
        <taxon>Zooshikellaceae</taxon>
        <taxon>Spartinivicinus</taxon>
    </lineage>
</organism>
<name>A0A853IP59_9GAMM</name>
<protein>
    <submittedName>
        <fullName evidence="2">STAS domain-containing protein</fullName>
    </submittedName>
</protein>
<evidence type="ECO:0000313" key="2">
    <source>
        <dbReference type="EMBL" id="NYZ69666.1"/>
    </source>
</evidence>
<dbReference type="RefSeq" id="WP_180571646.1">
    <property type="nucleotide sequence ID" value="NZ_JAPJZK010000001.1"/>
</dbReference>
<dbReference type="AlphaFoldDB" id="A0A853IP59"/>
<dbReference type="Gene3D" id="3.30.750.24">
    <property type="entry name" value="STAS domain"/>
    <property type="match status" value="1"/>
</dbReference>
<accession>A0A853IP59</accession>
<reference evidence="2 3" key="1">
    <citation type="submission" date="2020-07" db="EMBL/GenBank/DDBJ databases">
        <title>Endozoicomonas sp. nov., isolated from sediment.</title>
        <authorList>
            <person name="Gu T."/>
        </authorList>
    </citation>
    <scope>NUCLEOTIDE SEQUENCE [LARGE SCALE GENOMIC DNA]</scope>
    <source>
        <strain evidence="2 3">SM1973</strain>
    </source>
</reference>
<feature type="domain" description="STAS" evidence="1">
    <location>
        <begin position="3"/>
        <end position="90"/>
    </location>
</feature>
<gene>
    <name evidence="2" type="ORF">H0A36_26995</name>
</gene>
<dbReference type="PROSITE" id="PS50801">
    <property type="entry name" value="STAS"/>
    <property type="match status" value="1"/>
</dbReference>
<sequence length="107" mass="12071">MPCKLRYKVINEITHVFLTGELTQSIKSNLSNSIEKIITHCPKIIHLDITGIKYIDSAGIGELLVIHSMLYKRDGRLVIVNPSPECKEILNTILRNIIEIKTSESVT</sequence>
<dbReference type="SUPFAM" id="SSF52091">
    <property type="entry name" value="SpoIIaa-like"/>
    <property type="match status" value="1"/>
</dbReference>
<keyword evidence="3" id="KW-1185">Reference proteome</keyword>
<dbReference type="EMBL" id="JACCKB010000118">
    <property type="protein sequence ID" value="NYZ69666.1"/>
    <property type="molecule type" value="Genomic_DNA"/>
</dbReference>
<dbReference type="InterPro" id="IPR002645">
    <property type="entry name" value="STAS_dom"/>
</dbReference>
<evidence type="ECO:0000313" key="3">
    <source>
        <dbReference type="Proteomes" id="UP000569732"/>
    </source>
</evidence>
<dbReference type="Pfam" id="PF01740">
    <property type="entry name" value="STAS"/>
    <property type="match status" value="1"/>
</dbReference>
<dbReference type="PANTHER" id="PTHR33495">
    <property type="entry name" value="ANTI-SIGMA FACTOR ANTAGONIST TM_1081-RELATED-RELATED"/>
    <property type="match status" value="1"/>
</dbReference>
<evidence type="ECO:0000259" key="1">
    <source>
        <dbReference type="PROSITE" id="PS50801"/>
    </source>
</evidence>
<dbReference type="CDD" id="cd07043">
    <property type="entry name" value="STAS_anti-anti-sigma_factors"/>
    <property type="match status" value="1"/>
</dbReference>
<dbReference type="PANTHER" id="PTHR33495:SF2">
    <property type="entry name" value="ANTI-SIGMA FACTOR ANTAGONIST TM_1081-RELATED"/>
    <property type="match status" value="1"/>
</dbReference>
<dbReference type="InterPro" id="IPR036513">
    <property type="entry name" value="STAS_dom_sf"/>
</dbReference>
<proteinExistence type="predicted"/>
<dbReference type="Proteomes" id="UP000569732">
    <property type="component" value="Unassembled WGS sequence"/>
</dbReference>
<comment type="caution">
    <text evidence="2">The sequence shown here is derived from an EMBL/GenBank/DDBJ whole genome shotgun (WGS) entry which is preliminary data.</text>
</comment>